<comment type="caution">
    <text evidence="2">The sequence shown here is derived from an EMBL/GenBank/DDBJ whole genome shotgun (WGS) entry which is preliminary data.</text>
</comment>
<dbReference type="SUPFAM" id="SSF63829">
    <property type="entry name" value="Calcium-dependent phosphotriesterase"/>
    <property type="match status" value="1"/>
</dbReference>
<gene>
    <name evidence="2" type="ORF">G7Y89_g11312</name>
</gene>
<dbReference type="Pfam" id="PF08450">
    <property type="entry name" value="SGL"/>
    <property type="match status" value="1"/>
</dbReference>
<dbReference type="PANTHER" id="PTHR47064:SF2">
    <property type="entry name" value="SMP-30_GLUCONOLACTONASE_LRE-LIKE REGION DOMAIN-CONTAINING PROTEIN-RELATED"/>
    <property type="match status" value="1"/>
</dbReference>
<evidence type="ECO:0000313" key="3">
    <source>
        <dbReference type="Proteomes" id="UP000566819"/>
    </source>
</evidence>
<evidence type="ECO:0000313" key="2">
    <source>
        <dbReference type="EMBL" id="KAF4626841.1"/>
    </source>
</evidence>
<organism evidence="2 3">
    <name type="scientific">Cudoniella acicularis</name>
    <dbReference type="NCBI Taxonomy" id="354080"/>
    <lineage>
        <taxon>Eukaryota</taxon>
        <taxon>Fungi</taxon>
        <taxon>Dikarya</taxon>
        <taxon>Ascomycota</taxon>
        <taxon>Pezizomycotina</taxon>
        <taxon>Leotiomycetes</taxon>
        <taxon>Helotiales</taxon>
        <taxon>Tricladiaceae</taxon>
        <taxon>Cudoniella</taxon>
    </lineage>
</organism>
<dbReference type="Proteomes" id="UP000566819">
    <property type="component" value="Unassembled WGS sequence"/>
</dbReference>
<evidence type="ECO:0000259" key="1">
    <source>
        <dbReference type="Pfam" id="PF08450"/>
    </source>
</evidence>
<sequence>MLINKVIDRLGEANGTVKQQTLPKDSITHLQYSPTFTQITGSIPTHSLLFSTLETTNNPFFHEACVFLPAHDELYITSNLLQANTSAAYPTILISRIKITRDKNGGIAKVEWAKLRPPTGIDMPNGGVNYKDGILFCAQGSPAKGTGGLYYMPRSAPPKPLVTNFYGRDFNSVNDVVVSKKDGSVWFTDPCYGFEQGFRRRPELPCQVYRYNVGTGETRVVAEGFERCNGLCFSPDEKVLYVTDTGVVHGDGNRDLIRPATIYAFDIIHPSSHSQPFLTNRRTFAFARQGVPDGIKCDTSGNVYSGCDDGVEVWNPAGELIGVIGVPGGGEGGGVANFCFGKRGEMFVCNEQRLWLVKLGEGAAGALLDDEKGL</sequence>
<accession>A0A8H4RDW5</accession>
<dbReference type="InterPro" id="IPR052988">
    <property type="entry name" value="Oryzine_lactonohydrolase"/>
</dbReference>
<name>A0A8H4RDW5_9HELO</name>
<dbReference type="InterPro" id="IPR011042">
    <property type="entry name" value="6-blade_b-propeller_TolB-like"/>
</dbReference>
<dbReference type="PANTHER" id="PTHR47064">
    <property type="entry name" value="PUTATIVE (AFU_ORTHOLOGUE AFUA_1G08990)-RELATED"/>
    <property type="match status" value="1"/>
</dbReference>
<protein>
    <recommendedName>
        <fullName evidence="1">SMP-30/Gluconolactonase/LRE-like region domain-containing protein</fullName>
    </recommendedName>
</protein>
<dbReference type="InterPro" id="IPR013658">
    <property type="entry name" value="SGL"/>
</dbReference>
<dbReference type="OrthoDB" id="423498at2759"/>
<keyword evidence="3" id="KW-1185">Reference proteome</keyword>
<dbReference type="Gene3D" id="2.120.10.30">
    <property type="entry name" value="TolB, C-terminal domain"/>
    <property type="match status" value="1"/>
</dbReference>
<dbReference type="EMBL" id="JAAMPI010001074">
    <property type="protein sequence ID" value="KAF4626841.1"/>
    <property type="molecule type" value="Genomic_DNA"/>
</dbReference>
<dbReference type="AlphaFoldDB" id="A0A8H4RDW5"/>
<feature type="domain" description="SMP-30/Gluconolactonase/LRE-like region" evidence="1">
    <location>
        <begin position="153"/>
        <end position="348"/>
    </location>
</feature>
<proteinExistence type="predicted"/>
<reference evidence="2 3" key="1">
    <citation type="submission" date="2020-03" db="EMBL/GenBank/DDBJ databases">
        <title>Draft Genome Sequence of Cudoniella acicularis.</title>
        <authorList>
            <person name="Buettner E."/>
            <person name="Kellner H."/>
        </authorList>
    </citation>
    <scope>NUCLEOTIDE SEQUENCE [LARGE SCALE GENOMIC DNA]</scope>
    <source>
        <strain evidence="2 3">DSM 108380</strain>
    </source>
</reference>